<keyword evidence="4 7" id="KW-0808">Transferase</keyword>
<dbReference type="OrthoDB" id="9808633at2"/>
<evidence type="ECO:0000256" key="3">
    <source>
        <dbReference type="ARBA" id="ARBA00022519"/>
    </source>
</evidence>
<dbReference type="Pfam" id="PF03279">
    <property type="entry name" value="Lip_A_acyltrans"/>
    <property type="match status" value="1"/>
</dbReference>
<dbReference type="InterPro" id="IPR004960">
    <property type="entry name" value="LipA_acyltrans"/>
</dbReference>
<keyword evidence="5" id="KW-0472">Membrane</keyword>
<comment type="caution">
    <text evidence="7">The sequence shown here is derived from an EMBL/GenBank/DDBJ whole genome shotgun (WGS) entry which is preliminary data.</text>
</comment>
<evidence type="ECO:0000256" key="2">
    <source>
        <dbReference type="ARBA" id="ARBA00022475"/>
    </source>
</evidence>
<keyword evidence="3" id="KW-0997">Cell inner membrane</keyword>
<proteinExistence type="predicted"/>
<dbReference type="GO" id="GO:0016746">
    <property type="term" value="F:acyltransferase activity"/>
    <property type="evidence" value="ECO:0007669"/>
    <property type="project" value="UniProtKB-KW"/>
</dbReference>
<dbReference type="EMBL" id="LAQT01000003">
    <property type="protein sequence ID" value="KPC54082.1"/>
    <property type="molecule type" value="Genomic_DNA"/>
</dbReference>
<gene>
    <name evidence="7" type="ORF">WG78_05515</name>
</gene>
<dbReference type="CDD" id="cd07984">
    <property type="entry name" value="LPLAT_LABLAT-like"/>
    <property type="match status" value="1"/>
</dbReference>
<name>A0A0N0GPV6_9NEIS</name>
<keyword evidence="2" id="KW-1003">Cell membrane</keyword>
<sequence>MHWSRIGEAGFVGGMKFMFALYRLCGRWPFRVALYPVLTWYVLTRAVARRASRDYLKRLYLHSHGTTPAPTLLNVLRHFAAFAEALVDKVLAWSDPDRLGDVTVTGREAVLQLLDAGRGGVFVVSHIGNFELCRAIARHRRRGIKLNIFVHTRHAARFNRVLRDLAPDSQLDLIQVTDFSPATAVMLSEKVERGEFIVIAGDRVPVSERGPVLQVDFLGASAPLPFGPYLLANMLRCPLISLIARREGEQSHINIRVLSDGVRLPRADRMGAATVLAQAYAEQMAHACLAAPFQWFNFFDFWGAAPRGEQR</sequence>
<accession>A0A0N0GPV6</accession>
<dbReference type="STRING" id="857265.WG78_05515"/>
<evidence type="ECO:0000256" key="5">
    <source>
        <dbReference type="ARBA" id="ARBA00023136"/>
    </source>
</evidence>
<dbReference type="AlphaFoldDB" id="A0A0N0GPV6"/>
<evidence type="ECO:0000256" key="4">
    <source>
        <dbReference type="ARBA" id="ARBA00022679"/>
    </source>
</evidence>
<dbReference type="PANTHER" id="PTHR30606:SF9">
    <property type="entry name" value="LIPID A BIOSYNTHESIS LAUROYLTRANSFERASE"/>
    <property type="match status" value="1"/>
</dbReference>
<evidence type="ECO:0000313" key="7">
    <source>
        <dbReference type="EMBL" id="KPC54082.1"/>
    </source>
</evidence>
<evidence type="ECO:0000256" key="1">
    <source>
        <dbReference type="ARBA" id="ARBA00004533"/>
    </source>
</evidence>
<dbReference type="GO" id="GO:0009247">
    <property type="term" value="P:glycolipid biosynthetic process"/>
    <property type="evidence" value="ECO:0007669"/>
    <property type="project" value="UniProtKB-ARBA"/>
</dbReference>
<dbReference type="GO" id="GO:0005886">
    <property type="term" value="C:plasma membrane"/>
    <property type="evidence" value="ECO:0007669"/>
    <property type="project" value="UniProtKB-SubCell"/>
</dbReference>
<organism evidence="7 8">
    <name type="scientific">Amantichitinum ursilacus</name>
    <dbReference type="NCBI Taxonomy" id="857265"/>
    <lineage>
        <taxon>Bacteria</taxon>
        <taxon>Pseudomonadati</taxon>
        <taxon>Pseudomonadota</taxon>
        <taxon>Betaproteobacteria</taxon>
        <taxon>Neisseriales</taxon>
        <taxon>Chitinibacteraceae</taxon>
        <taxon>Amantichitinum</taxon>
    </lineage>
</organism>
<dbReference type="Proteomes" id="UP000037939">
    <property type="component" value="Unassembled WGS sequence"/>
</dbReference>
<dbReference type="RefSeq" id="WP_053936790.1">
    <property type="nucleotide sequence ID" value="NZ_LAQT01000003.1"/>
</dbReference>
<comment type="subcellular location">
    <subcellularLocation>
        <location evidence="1">Cell inner membrane</location>
    </subcellularLocation>
</comment>
<evidence type="ECO:0000256" key="6">
    <source>
        <dbReference type="ARBA" id="ARBA00023315"/>
    </source>
</evidence>
<protein>
    <submittedName>
        <fullName evidence="7">Lipid A biosynthesis lauroyl acyltransferase</fullName>
    </submittedName>
</protein>
<dbReference type="PANTHER" id="PTHR30606">
    <property type="entry name" value="LIPID A BIOSYNTHESIS LAUROYL ACYLTRANSFERASE"/>
    <property type="match status" value="1"/>
</dbReference>
<keyword evidence="6 7" id="KW-0012">Acyltransferase</keyword>
<evidence type="ECO:0000313" key="8">
    <source>
        <dbReference type="Proteomes" id="UP000037939"/>
    </source>
</evidence>
<keyword evidence="8" id="KW-1185">Reference proteome</keyword>
<reference evidence="7 8" key="1">
    <citation type="submission" date="2015-07" db="EMBL/GenBank/DDBJ databases">
        <title>Draft genome sequence of the Amantichitinum ursilacus IGB-41, a new chitin-degrading bacterium.</title>
        <authorList>
            <person name="Kirstahler P."/>
            <person name="Guenther M."/>
            <person name="Grumaz C."/>
            <person name="Rupp S."/>
            <person name="Zibek S."/>
            <person name="Sohn K."/>
        </authorList>
    </citation>
    <scope>NUCLEOTIDE SEQUENCE [LARGE SCALE GENOMIC DNA]</scope>
    <source>
        <strain evidence="7 8">IGB-41</strain>
    </source>
</reference>